<dbReference type="Gene3D" id="1.20.1560.10">
    <property type="entry name" value="ABC transporter type 1, transmembrane domain"/>
    <property type="match status" value="1"/>
</dbReference>
<feature type="transmembrane region" description="Helical" evidence="5">
    <location>
        <begin position="231"/>
        <end position="252"/>
    </location>
</feature>
<dbReference type="AlphaFoldDB" id="A0A2P2CAL1"/>
<organism evidence="8">
    <name type="scientific">metagenome</name>
    <dbReference type="NCBI Taxonomy" id="256318"/>
    <lineage>
        <taxon>unclassified sequences</taxon>
        <taxon>metagenomes</taxon>
    </lineage>
</organism>
<protein>
    <submittedName>
        <fullName evidence="8">ABC transporter permease protein (Modular protein)</fullName>
    </submittedName>
</protein>
<dbReference type="PROSITE" id="PS50893">
    <property type="entry name" value="ABC_TRANSPORTER_2"/>
    <property type="match status" value="1"/>
</dbReference>
<comment type="subcellular location">
    <subcellularLocation>
        <location evidence="1">Membrane</location>
        <topology evidence="1">Multi-pass membrane protein</topology>
    </subcellularLocation>
</comment>
<feature type="transmembrane region" description="Helical" evidence="5">
    <location>
        <begin position="483"/>
        <end position="504"/>
    </location>
</feature>
<evidence type="ECO:0000256" key="4">
    <source>
        <dbReference type="ARBA" id="ARBA00023136"/>
    </source>
</evidence>
<dbReference type="InterPro" id="IPR003439">
    <property type="entry name" value="ABC_transporter-like_ATP-bd"/>
</dbReference>
<keyword evidence="4 5" id="KW-0472">Membrane</keyword>
<reference evidence="8" key="1">
    <citation type="submission" date="2015-08" db="EMBL/GenBank/DDBJ databases">
        <authorList>
            <person name="Babu N.S."/>
            <person name="Beckwith C.J."/>
            <person name="Beseler K.G."/>
            <person name="Brison A."/>
            <person name="Carone J.V."/>
            <person name="Caskin T.P."/>
            <person name="Diamond M."/>
            <person name="Durham M.E."/>
            <person name="Foxe J.M."/>
            <person name="Go M."/>
            <person name="Henderson B.A."/>
            <person name="Jones I.B."/>
            <person name="McGettigan J.A."/>
            <person name="Micheletti S.J."/>
            <person name="Nasrallah M.E."/>
            <person name="Ortiz D."/>
            <person name="Piller C.R."/>
            <person name="Privatt S.R."/>
            <person name="Schneider S.L."/>
            <person name="Sharp S."/>
            <person name="Smith T.C."/>
            <person name="Stanton J.D."/>
            <person name="Ullery H.E."/>
            <person name="Wilson R.J."/>
            <person name="Serrano M.G."/>
            <person name="Buck G."/>
            <person name="Lee V."/>
            <person name="Wang Y."/>
            <person name="Carvalho R."/>
            <person name="Voegtly L."/>
            <person name="Shi R."/>
            <person name="Duckworth R."/>
            <person name="Johnson A."/>
            <person name="Loviza R."/>
            <person name="Walstead R."/>
            <person name="Shah Z."/>
            <person name="Kiflezghi M."/>
            <person name="Wade K."/>
            <person name="Ball S.L."/>
            <person name="Bradley K.W."/>
            <person name="Asai D.J."/>
            <person name="Bowman C.A."/>
            <person name="Russell D.A."/>
            <person name="Pope W.H."/>
            <person name="Jacobs-Sera D."/>
            <person name="Hendrix R.W."/>
            <person name="Hatfull G.F."/>
        </authorList>
    </citation>
    <scope>NUCLEOTIDE SEQUENCE</scope>
</reference>
<dbReference type="PROSITE" id="PS00211">
    <property type="entry name" value="ABC_TRANSPORTER_1"/>
    <property type="match status" value="1"/>
</dbReference>
<dbReference type="InterPro" id="IPR039421">
    <property type="entry name" value="Type_1_exporter"/>
</dbReference>
<dbReference type="InterPro" id="IPR011527">
    <property type="entry name" value="ABC1_TM_dom"/>
</dbReference>
<dbReference type="GO" id="GO:0005524">
    <property type="term" value="F:ATP binding"/>
    <property type="evidence" value="ECO:0007669"/>
    <property type="project" value="InterPro"/>
</dbReference>
<keyword evidence="2 5" id="KW-0812">Transmembrane</keyword>
<dbReference type="CDD" id="cd07346">
    <property type="entry name" value="ABC_6TM_exporters"/>
    <property type="match status" value="1"/>
</dbReference>
<dbReference type="GO" id="GO:0016020">
    <property type="term" value="C:membrane"/>
    <property type="evidence" value="ECO:0007669"/>
    <property type="project" value="UniProtKB-SubCell"/>
</dbReference>
<dbReference type="PROSITE" id="PS50929">
    <property type="entry name" value="ABC_TM1F"/>
    <property type="match status" value="1"/>
</dbReference>
<dbReference type="InterPro" id="IPR017871">
    <property type="entry name" value="ABC_transporter-like_CS"/>
</dbReference>
<dbReference type="InterPro" id="IPR027417">
    <property type="entry name" value="P-loop_NTPase"/>
</dbReference>
<accession>A0A2P2CAL1</accession>
<dbReference type="GO" id="GO:0015421">
    <property type="term" value="F:ABC-type oligopeptide transporter activity"/>
    <property type="evidence" value="ECO:0007669"/>
    <property type="project" value="TreeGrafter"/>
</dbReference>
<feature type="transmembrane region" description="Helical" evidence="5">
    <location>
        <begin position="64"/>
        <end position="83"/>
    </location>
</feature>
<dbReference type="PANTHER" id="PTHR43394">
    <property type="entry name" value="ATP-DEPENDENT PERMEASE MDL1, MITOCHONDRIAL"/>
    <property type="match status" value="1"/>
</dbReference>
<dbReference type="Gene3D" id="3.40.50.300">
    <property type="entry name" value="P-loop containing nucleotide triphosphate hydrolases"/>
    <property type="match status" value="1"/>
</dbReference>
<dbReference type="GO" id="GO:0016887">
    <property type="term" value="F:ATP hydrolysis activity"/>
    <property type="evidence" value="ECO:0007669"/>
    <property type="project" value="InterPro"/>
</dbReference>
<evidence type="ECO:0000256" key="1">
    <source>
        <dbReference type="ARBA" id="ARBA00004141"/>
    </source>
</evidence>
<dbReference type="Pfam" id="PF00664">
    <property type="entry name" value="ABC_membrane"/>
    <property type="match status" value="1"/>
</dbReference>
<evidence type="ECO:0000256" key="5">
    <source>
        <dbReference type="SAM" id="Phobius"/>
    </source>
</evidence>
<proteinExistence type="predicted"/>
<feature type="transmembrane region" description="Helical" evidence="5">
    <location>
        <begin position="409"/>
        <end position="429"/>
    </location>
</feature>
<feature type="domain" description="ABC transporter" evidence="6">
    <location>
        <begin position="458"/>
        <end position="760"/>
    </location>
</feature>
<name>A0A2P2CAL1_9ZZZZ</name>
<evidence type="ECO:0000256" key="2">
    <source>
        <dbReference type="ARBA" id="ARBA00022692"/>
    </source>
</evidence>
<feature type="transmembrane region" description="Helical" evidence="5">
    <location>
        <begin position="89"/>
        <end position="108"/>
    </location>
</feature>
<dbReference type="PANTHER" id="PTHR43394:SF1">
    <property type="entry name" value="ATP-BINDING CASSETTE SUB-FAMILY B MEMBER 10, MITOCHONDRIAL"/>
    <property type="match status" value="1"/>
</dbReference>
<evidence type="ECO:0000313" key="8">
    <source>
        <dbReference type="EMBL" id="CUR59048.1"/>
    </source>
</evidence>
<feature type="domain" description="ABC transmembrane type-1" evidence="7">
    <location>
        <begin position="233"/>
        <end position="512"/>
    </location>
</feature>
<evidence type="ECO:0000256" key="3">
    <source>
        <dbReference type="ARBA" id="ARBA00022989"/>
    </source>
</evidence>
<evidence type="ECO:0000259" key="6">
    <source>
        <dbReference type="PROSITE" id="PS50893"/>
    </source>
</evidence>
<dbReference type="Pfam" id="PF00005">
    <property type="entry name" value="ABC_tran"/>
    <property type="match status" value="1"/>
</dbReference>
<feature type="transmembrane region" description="Helical" evidence="5">
    <location>
        <begin position="147"/>
        <end position="167"/>
    </location>
</feature>
<feature type="transmembrane region" description="Helical" evidence="5">
    <location>
        <begin position="449"/>
        <end position="471"/>
    </location>
</feature>
<dbReference type="InterPro" id="IPR036640">
    <property type="entry name" value="ABC1_TM_sf"/>
</dbReference>
<sequence length="769" mass="80671">MKTPRSGPATFTGFLLIDLVIPLSSYYVLRALGASVWTALLVGAALPVLRLGVSLVLRRSVPGASLFTLGLITAGTVIGLMTADPRLLMARESYLTGFVGAWVLLSLLRPRPLVFTATLGFMPQAAAEEWHRSWETSEPFRRAMRGMTWGFGLAFLIDAAARVVMSYTLPLDLVPATSAALLAVMLVGVVHTGKAWGRRHTRRRTVPPRRPYTRGPWSYLAWLVGRQRGRVTLGAVLGSAWMVGLALPPYVLSHAIDSLAEGERDVVLGWTGALLLVGGTLAGLSIWRHRTMTRVRLDAALRTVSEVNAHGIRLGDTMARRALTGEVVAIGGGDAWTIGRSLTATGPGVGAVLAYVVIAVLLLRISVPLAVVVLAGVPVLALVVGPATGRLRTVGAPYREQQGRVTGRIVDIVAGLGVLNGLGGKAVYADRFRAESQRLLHHGYRVGRVTSVIQAVGLGLPTLFSAVVVWLAARLAVEGSITVGELVAVAGYAAVLAVPVASFIEGALDLSQALVAARRVTDFLDVRPDSTGTAVPPGRGDLVDEPSGLRITPGTFAAVATAQHSDAVALVDRLGGFRPGATWAGQPTSELDPAQLHRQVLVADNDAALFAGSLAQVVAGRLDVDDLGEAAMLDALHTAAADDLVRGLPDGLASRIDSGGRNLSGGQRQRVRLARATIADPTVLLAVDPTSALDAATEATIVDRLTHQRRGKTTLVTSTSALVLQGADEVHLLADGRVVASGTHTALLANPTYAALVHRGAPPAHETRA</sequence>
<dbReference type="SUPFAM" id="SSF90123">
    <property type="entry name" value="ABC transporter transmembrane region"/>
    <property type="match status" value="1"/>
</dbReference>
<feature type="transmembrane region" description="Helical" evidence="5">
    <location>
        <begin position="369"/>
        <end position="388"/>
    </location>
</feature>
<evidence type="ECO:0000259" key="7">
    <source>
        <dbReference type="PROSITE" id="PS50929"/>
    </source>
</evidence>
<feature type="transmembrane region" description="Helical" evidence="5">
    <location>
        <begin position="267"/>
        <end position="287"/>
    </location>
</feature>
<dbReference type="EMBL" id="CZKB01000009">
    <property type="protein sequence ID" value="CUR59048.1"/>
    <property type="molecule type" value="Genomic_DNA"/>
</dbReference>
<feature type="transmembrane region" description="Helical" evidence="5">
    <location>
        <begin position="12"/>
        <end position="29"/>
    </location>
</feature>
<dbReference type="SUPFAM" id="SSF52540">
    <property type="entry name" value="P-loop containing nucleoside triphosphate hydrolases"/>
    <property type="match status" value="1"/>
</dbReference>
<feature type="transmembrane region" description="Helical" evidence="5">
    <location>
        <begin position="173"/>
        <end position="193"/>
    </location>
</feature>
<dbReference type="NCBIfam" id="NF041646">
    <property type="entry name" value="VC0807_fam"/>
    <property type="match status" value="1"/>
</dbReference>
<gene>
    <name evidence="8" type="ORF">NOCA1170038</name>
</gene>
<feature type="transmembrane region" description="Helical" evidence="5">
    <location>
        <begin position="35"/>
        <end position="57"/>
    </location>
</feature>
<keyword evidence="3 5" id="KW-1133">Transmembrane helix</keyword>
<feature type="transmembrane region" description="Helical" evidence="5">
    <location>
        <begin position="342"/>
        <end position="363"/>
    </location>
</feature>